<dbReference type="SUPFAM" id="SSF47240">
    <property type="entry name" value="Ferritin-like"/>
    <property type="match status" value="1"/>
</dbReference>
<reference evidence="9" key="1">
    <citation type="journal article" date="2011" name="Environ. Microbiol.">
        <title>Time-series analyses of Monterey Bay coastal microbial picoplankton using a 'genome proxy' microarray.</title>
        <authorList>
            <person name="Rich V.I."/>
            <person name="Pham V.D."/>
            <person name="Eppley J."/>
            <person name="Shi Y."/>
            <person name="DeLong E.F."/>
        </authorList>
    </citation>
    <scope>NUCLEOTIDE SEQUENCE</scope>
</reference>
<dbReference type="CDD" id="cd01042">
    <property type="entry name" value="DMQH"/>
    <property type="match status" value="1"/>
</dbReference>
<keyword evidence="8" id="KW-0472">Membrane</keyword>
<dbReference type="AlphaFoldDB" id="E0XPL1"/>
<dbReference type="Gene3D" id="1.20.1260.10">
    <property type="match status" value="1"/>
</dbReference>
<evidence type="ECO:0000313" key="9">
    <source>
        <dbReference type="EMBL" id="ADI16352.1"/>
    </source>
</evidence>
<keyword evidence="6" id="KW-0408">Iron</keyword>
<dbReference type="InterPro" id="IPR011566">
    <property type="entry name" value="Ubq_synth_Coq7"/>
</dbReference>
<evidence type="ECO:0000256" key="7">
    <source>
        <dbReference type="ARBA" id="ARBA00023033"/>
    </source>
</evidence>
<evidence type="ECO:0000256" key="3">
    <source>
        <dbReference type="ARBA" id="ARBA00022688"/>
    </source>
</evidence>
<dbReference type="GO" id="GO:0046872">
    <property type="term" value="F:metal ion binding"/>
    <property type="evidence" value="ECO:0007669"/>
    <property type="project" value="UniProtKB-KW"/>
</dbReference>
<keyword evidence="5" id="KW-0560">Oxidoreductase</keyword>
<keyword evidence="2" id="KW-1003">Cell membrane</keyword>
<dbReference type="InterPro" id="IPR009078">
    <property type="entry name" value="Ferritin-like_SF"/>
</dbReference>
<evidence type="ECO:0000256" key="1">
    <source>
        <dbReference type="ARBA" id="ARBA00004749"/>
    </source>
</evidence>
<sequence length="159" mass="17351">MRINHTGEVCAQALYAGQALTAKSHETIASMKHAAAEEVDHLAWCDERLTQLGSRPSLLNPIFYGLSFALGATAGLAGDKWSLGFVAETERQVEKHLQNHLEEIPESDQKTKAIIKQMIIDEQQHGESAKAAGGKNLPNPIQLAMKTMAGVMKKATYRV</sequence>
<protein>
    <submittedName>
        <fullName evidence="9">Ubiquinone biosynthesis protein coq7</fullName>
    </submittedName>
</protein>
<evidence type="ECO:0000256" key="5">
    <source>
        <dbReference type="ARBA" id="ARBA00023002"/>
    </source>
</evidence>
<keyword evidence="7" id="KW-0503">Monooxygenase</keyword>
<keyword evidence="9" id="KW-0830">Ubiquinone</keyword>
<evidence type="ECO:0000256" key="8">
    <source>
        <dbReference type="ARBA" id="ARBA00023136"/>
    </source>
</evidence>
<dbReference type="EMBL" id="GU474835">
    <property type="protein sequence ID" value="ADI16352.1"/>
    <property type="molecule type" value="Genomic_DNA"/>
</dbReference>
<dbReference type="GO" id="GO:0004497">
    <property type="term" value="F:monooxygenase activity"/>
    <property type="evidence" value="ECO:0007669"/>
    <property type="project" value="UniProtKB-KW"/>
</dbReference>
<dbReference type="InterPro" id="IPR012347">
    <property type="entry name" value="Ferritin-like"/>
</dbReference>
<organism evidence="9">
    <name type="scientific">uncultured bacterium HF130_01F24</name>
    <dbReference type="NCBI Taxonomy" id="710814"/>
    <lineage>
        <taxon>Bacteria</taxon>
        <taxon>environmental samples</taxon>
    </lineage>
</organism>
<evidence type="ECO:0000256" key="4">
    <source>
        <dbReference type="ARBA" id="ARBA00022723"/>
    </source>
</evidence>
<evidence type="ECO:0000256" key="6">
    <source>
        <dbReference type="ARBA" id="ARBA00023004"/>
    </source>
</evidence>
<keyword evidence="3" id="KW-0831">Ubiquinone biosynthesis</keyword>
<evidence type="ECO:0000256" key="2">
    <source>
        <dbReference type="ARBA" id="ARBA00022475"/>
    </source>
</evidence>
<dbReference type="PANTHER" id="PTHR11237:SF4">
    <property type="entry name" value="5-DEMETHOXYUBIQUINONE HYDROXYLASE, MITOCHONDRIAL"/>
    <property type="match status" value="1"/>
</dbReference>
<comment type="pathway">
    <text evidence="1">Cofactor biosynthesis; ubiquinone biosynthesis.</text>
</comment>
<accession>E0XPL1</accession>
<dbReference type="GO" id="GO:0006744">
    <property type="term" value="P:ubiquinone biosynthetic process"/>
    <property type="evidence" value="ECO:0007669"/>
    <property type="project" value="UniProtKB-KW"/>
</dbReference>
<dbReference type="PANTHER" id="PTHR11237">
    <property type="entry name" value="COENZYME Q10 BIOSYNTHESIS PROTEIN 7"/>
    <property type="match status" value="1"/>
</dbReference>
<keyword evidence="4" id="KW-0479">Metal-binding</keyword>
<dbReference type="InterPro" id="IPR047809">
    <property type="entry name" value="COQ7_proteobact"/>
</dbReference>
<proteinExistence type="predicted"/>
<name>E0XPL1_9BACT</name>
<dbReference type="Pfam" id="PF03232">
    <property type="entry name" value="COQ7"/>
    <property type="match status" value="1"/>
</dbReference>
<dbReference type="NCBIfam" id="NF033656">
    <property type="entry name" value="DMQ_monoox_COQ7"/>
    <property type="match status" value="1"/>
</dbReference>